<dbReference type="CDD" id="cd00158">
    <property type="entry name" value="RHOD"/>
    <property type="match status" value="1"/>
</dbReference>
<dbReference type="EMBL" id="HF935761">
    <property type="protein sequence ID" value="CCX13005.1"/>
    <property type="molecule type" value="Genomic_DNA"/>
</dbReference>
<dbReference type="AlphaFoldDB" id="U4LE07"/>
<dbReference type="Gene3D" id="3.40.250.10">
    <property type="entry name" value="Rhodanese-like domain"/>
    <property type="match status" value="1"/>
</dbReference>
<sequence length="543" mass="59828">MKREVFLHPKIFLPSQSHTISNILSIMAAVNPLNVYKGRDSMVQYYDPNSCPPVPLVEIPDKLNPFRGDGVRIYAKMLSCLPANNVKSLPARNMLEKGVTDKTKKIVEYSSGSTVLSLALISRAIYGIDDMHAFVSNKTSEAKLRLLRFFGITITLFGGHAQPEPTDRRGGIHAAKMAGESDETTLNANQYDNHHNPEAHVRWTGPQIMAQCPEINVFAACMGTSGTVAGCAKYIKSVKPSVHVAAICTAVGDRVPGPRARDLLAPTFPWKEHIDTLWDVTSPPSYQQSMNLTRNGLICGPSSGMNLAGLLDFLAFRKAEGTLKDLAGENGDVHCVFLVCDLPYQYVNEYFDKLGEECFPPIINQQLHNVDLYRYDLSWELDPVDAIAKYYESELADSSYDSGLSDSESTGDLPPRYREKSLRLQNDAMVLDLRPVDEFEKWSLPGSINMPLATSSSDLANPFDDPKVLEDQWRELDRIFSPKGTPFSDILLSALKGRRVGLVCNHGDTARIASSVLRAKGLEASSIAGGIENLGPLFCRSKA</sequence>
<dbReference type="PANTHER" id="PTHR10314">
    <property type="entry name" value="CYSTATHIONINE BETA-SYNTHASE"/>
    <property type="match status" value="1"/>
</dbReference>
<reference evidence="3 4" key="1">
    <citation type="journal article" date="2013" name="PLoS Genet.">
        <title>The genome and development-dependent transcriptomes of Pyronema confluens: a window into fungal evolution.</title>
        <authorList>
            <person name="Traeger S."/>
            <person name="Altegoer F."/>
            <person name="Freitag M."/>
            <person name="Gabaldon T."/>
            <person name="Kempken F."/>
            <person name="Kumar A."/>
            <person name="Marcet-Houben M."/>
            <person name="Poggeler S."/>
            <person name="Stajich J.E."/>
            <person name="Nowrousian M."/>
        </authorList>
    </citation>
    <scope>NUCLEOTIDE SEQUENCE [LARGE SCALE GENOMIC DNA]</scope>
    <source>
        <strain evidence="4">CBS 100304</strain>
        <tissue evidence="3">Vegetative mycelium</tissue>
    </source>
</reference>
<accession>U4LE07</accession>
<dbReference type="Proteomes" id="UP000018144">
    <property type="component" value="Unassembled WGS sequence"/>
</dbReference>
<feature type="region of interest" description="Disordered" evidence="1">
    <location>
        <begin position="398"/>
        <end position="418"/>
    </location>
</feature>
<dbReference type="PROSITE" id="PS50206">
    <property type="entry name" value="RHODANESE_3"/>
    <property type="match status" value="1"/>
</dbReference>
<dbReference type="OMA" id="MPALNML"/>
<organism evidence="3 4">
    <name type="scientific">Pyronema omphalodes (strain CBS 100304)</name>
    <name type="common">Pyronema confluens</name>
    <dbReference type="NCBI Taxonomy" id="1076935"/>
    <lineage>
        <taxon>Eukaryota</taxon>
        <taxon>Fungi</taxon>
        <taxon>Dikarya</taxon>
        <taxon>Ascomycota</taxon>
        <taxon>Pezizomycotina</taxon>
        <taxon>Pezizomycetes</taxon>
        <taxon>Pezizales</taxon>
        <taxon>Pyronemataceae</taxon>
        <taxon>Pyronema</taxon>
    </lineage>
</organism>
<evidence type="ECO:0000313" key="3">
    <source>
        <dbReference type="EMBL" id="CCX13005.1"/>
    </source>
</evidence>
<proteinExistence type="predicted"/>
<evidence type="ECO:0000259" key="2">
    <source>
        <dbReference type="PROSITE" id="PS50206"/>
    </source>
</evidence>
<gene>
    <name evidence="3" type="ORF">PCON_12598</name>
</gene>
<dbReference type="Pfam" id="PF00291">
    <property type="entry name" value="PALP"/>
    <property type="match status" value="1"/>
</dbReference>
<protein>
    <submittedName>
        <fullName evidence="3">Similar to Cysteine synthase B acc. no. Q9I526</fullName>
    </submittedName>
</protein>
<feature type="compositionally biased region" description="Low complexity" evidence="1">
    <location>
        <begin position="398"/>
        <end position="408"/>
    </location>
</feature>
<dbReference type="InterPro" id="IPR036873">
    <property type="entry name" value="Rhodanese-like_dom_sf"/>
</dbReference>
<keyword evidence="4" id="KW-1185">Reference proteome</keyword>
<dbReference type="SUPFAM" id="SSF53686">
    <property type="entry name" value="Tryptophan synthase beta subunit-like PLP-dependent enzymes"/>
    <property type="match status" value="1"/>
</dbReference>
<dbReference type="STRING" id="1076935.U4LE07"/>
<dbReference type="Pfam" id="PF00581">
    <property type="entry name" value="Rhodanese"/>
    <property type="match status" value="1"/>
</dbReference>
<dbReference type="SUPFAM" id="SSF52821">
    <property type="entry name" value="Rhodanese/Cell cycle control phosphatase"/>
    <property type="match status" value="1"/>
</dbReference>
<evidence type="ECO:0000256" key="1">
    <source>
        <dbReference type="SAM" id="MobiDB-lite"/>
    </source>
</evidence>
<feature type="domain" description="Rhodanese" evidence="2">
    <location>
        <begin position="424"/>
        <end position="540"/>
    </location>
</feature>
<evidence type="ECO:0000313" key="4">
    <source>
        <dbReference type="Proteomes" id="UP000018144"/>
    </source>
</evidence>
<dbReference type="eggNOG" id="KOG1252">
    <property type="taxonomic scope" value="Eukaryota"/>
</dbReference>
<dbReference type="InterPro" id="IPR001763">
    <property type="entry name" value="Rhodanese-like_dom"/>
</dbReference>
<dbReference type="OrthoDB" id="10259545at2759"/>
<dbReference type="InterPro" id="IPR050214">
    <property type="entry name" value="Cys_Synth/Cystath_Beta-Synth"/>
</dbReference>
<dbReference type="Gene3D" id="3.40.50.1100">
    <property type="match status" value="2"/>
</dbReference>
<dbReference type="InterPro" id="IPR036052">
    <property type="entry name" value="TrpB-like_PALP_sf"/>
</dbReference>
<name>U4LE07_PYROM</name>
<dbReference type="InterPro" id="IPR001926">
    <property type="entry name" value="TrpB-like_PALP"/>
</dbReference>
<dbReference type="SMART" id="SM00450">
    <property type="entry name" value="RHOD"/>
    <property type="match status" value="1"/>
</dbReference>